<dbReference type="PANTHER" id="PTHR13604">
    <property type="entry name" value="DC12-RELATED"/>
    <property type="match status" value="1"/>
</dbReference>
<protein>
    <recommendedName>
        <fullName evidence="8">Abasic site processing protein</fullName>
        <ecNumber evidence="8">3.4.-.-</ecNumber>
    </recommendedName>
</protein>
<evidence type="ECO:0000256" key="8">
    <source>
        <dbReference type="RuleBase" id="RU364100"/>
    </source>
</evidence>
<dbReference type="InterPro" id="IPR003738">
    <property type="entry name" value="SRAP"/>
</dbReference>
<dbReference type="EC" id="3.4.-.-" evidence="8"/>
<proteinExistence type="inferred from homology"/>
<evidence type="ECO:0000256" key="1">
    <source>
        <dbReference type="ARBA" id="ARBA00008136"/>
    </source>
</evidence>
<evidence type="ECO:0000256" key="5">
    <source>
        <dbReference type="ARBA" id="ARBA00023124"/>
    </source>
</evidence>
<evidence type="ECO:0000256" key="2">
    <source>
        <dbReference type="ARBA" id="ARBA00022670"/>
    </source>
</evidence>
<keyword evidence="5" id="KW-0190">Covalent protein-DNA linkage</keyword>
<dbReference type="PANTHER" id="PTHR13604:SF0">
    <property type="entry name" value="ABASIC SITE PROCESSING PROTEIN HMCES"/>
    <property type="match status" value="1"/>
</dbReference>
<dbReference type="Proteomes" id="UP000738126">
    <property type="component" value="Unassembled WGS sequence"/>
</dbReference>
<keyword evidence="7" id="KW-0456">Lyase</keyword>
<comment type="similarity">
    <text evidence="1 8">Belongs to the SOS response-associated peptidase family.</text>
</comment>
<evidence type="ECO:0000256" key="7">
    <source>
        <dbReference type="ARBA" id="ARBA00023239"/>
    </source>
</evidence>
<evidence type="ECO:0000313" key="10">
    <source>
        <dbReference type="EMBL" id="MBK1726280.1"/>
    </source>
</evidence>
<feature type="region of interest" description="Disordered" evidence="9">
    <location>
        <begin position="156"/>
        <end position="176"/>
    </location>
</feature>
<evidence type="ECO:0000256" key="9">
    <source>
        <dbReference type="SAM" id="MobiDB-lite"/>
    </source>
</evidence>
<dbReference type="InterPro" id="IPR036590">
    <property type="entry name" value="SRAP-like"/>
</dbReference>
<evidence type="ECO:0000256" key="3">
    <source>
        <dbReference type="ARBA" id="ARBA00022763"/>
    </source>
</evidence>
<evidence type="ECO:0000256" key="4">
    <source>
        <dbReference type="ARBA" id="ARBA00022801"/>
    </source>
</evidence>
<feature type="non-terminal residue" evidence="10">
    <location>
        <position position="1"/>
    </location>
</feature>
<keyword evidence="6" id="KW-0238">DNA-binding</keyword>
<comment type="caution">
    <text evidence="10">The sequence shown here is derived from an EMBL/GenBank/DDBJ whole genome shotgun (WGS) entry which is preliminary data.</text>
</comment>
<keyword evidence="11" id="KW-1185">Reference proteome</keyword>
<evidence type="ECO:0000256" key="6">
    <source>
        <dbReference type="ARBA" id="ARBA00023125"/>
    </source>
</evidence>
<keyword evidence="4 8" id="KW-0378">Hydrolase</keyword>
<dbReference type="Gene3D" id="3.90.1680.10">
    <property type="entry name" value="SOS response associated peptidase-like"/>
    <property type="match status" value="1"/>
</dbReference>
<evidence type="ECO:0000313" key="11">
    <source>
        <dbReference type="Proteomes" id="UP000738126"/>
    </source>
</evidence>
<dbReference type="EMBL" id="NRSH01000032">
    <property type="protein sequence ID" value="MBK1726280.1"/>
    <property type="molecule type" value="Genomic_DNA"/>
</dbReference>
<reference evidence="10 11" key="1">
    <citation type="journal article" date="2020" name="Microorganisms">
        <title>Osmotic Adaptation and Compatible Solute Biosynthesis of Phototrophic Bacteria as Revealed from Genome Analyses.</title>
        <authorList>
            <person name="Imhoff J.F."/>
            <person name="Rahn T."/>
            <person name="Kunzel S."/>
            <person name="Keller A."/>
            <person name="Neulinger S.C."/>
        </authorList>
    </citation>
    <scope>NUCLEOTIDE SEQUENCE [LARGE SCALE GENOMIC DNA]</scope>
    <source>
        <strain evidence="10 11">DSM 15116</strain>
    </source>
</reference>
<accession>A0ABS1E6B6</accession>
<gene>
    <name evidence="10" type="ORF">CKO13_04410</name>
</gene>
<keyword evidence="3" id="KW-0227">DNA damage</keyword>
<keyword evidence="2 8" id="KW-0645">Protease</keyword>
<sequence length="176" mass="19616">ARWGFRPHWAGEDAPRPINARAEKAATAPYFRDAFAHRRCLVPASGWYEWQQQGETKQPYYITLADPAAEEALLLAGLWDRDGPSGEPCCAILTEPAGDGLERIHPRRPVALDPACRWAWLDPQRTGREAVRRAARRLEPGRLTWWPVSARVNRPENDDAQLLERQGGQTGGGGSG</sequence>
<dbReference type="RefSeq" id="WP_200257242.1">
    <property type="nucleotide sequence ID" value="NZ_NRSH01000032.1"/>
</dbReference>
<name>A0ABS1E6B6_9GAMM</name>
<dbReference type="SUPFAM" id="SSF143081">
    <property type="entry name" value="BB1717-like"/>
    <property type="match status" value="1"/>
</dbReference>
<organism evidence="10 11">
    <name type="scientific">Halorhodospira neutriphila</name>
    <dbReference type="NCBI Taxonomy" id="168379"/>
    <lineage>
        <taxon>Bacteria</taxon>
        <taxon>Pseudomonadati</taxon>
        <taxon>Pseudomonadota</taxon>
        <taxon>Gammaproteobacteria</taxon>
        <taxon>Chromatiales</taxon>
        <taxon>Ectothiorhodospiraceae</taxon>
        <taxon>Halorhodospira</taxon>
    </lineage>
</organism>
<dbReference type="Pfam" id="PF02586">
    <property type="entry name" value="SRAP"/>
    <property type="match status" value="1"/>
</dbReference>